<feature type="compositionally biased region" description="Basic and acidic residues" evidence="1">
    <location>
        <begin position="117"/>
        <end position="130"/>
    </location>
</feature>
<feature type="compositionally biased region" description="Polar residues" evidence="1">
    <location>
        <begin position="81"/>
        <end position="92"/>
    </location>
</feature>
<proteinExistence type="predicted"/>
<dbReference type="InterPro" id="IPR038336">
    <property type="entry name" value="NET_sf"/>
</dbReference>
<organism evidence="2 3">
    <name type="scientific">Bifiguratus adelaidae</name>
    <dbReference type="NCBI Taxonomy" id="1938954"/>
    <lineage>
        <taxon>Eukaryota</taxon>
        <taxon>Fungi</taxon>
        <taxon>Fungi incertae sedis</taxon>
        <taxon>Mucoromycota</taxon>
        <taxon>Mucoromycotina</taxon>
        <taxon>Endogonomycetes</taxon>
        <taxon>Endogonales</taxon>
        <taxon>Endogonales incertae sedis</taxon>
        <taxon>Bifiguratus</taxon>
    </lineage>
</organism>
<dbReference type="Gene3D" id="1.20.1270.220">
    <property type="match status" value="1"/>
</dbReference>
<dbReference type="AlphaFoldDB" id="A0A261XVL7"/>
<accession>A0A261XVL7</accession>
<feature type="region of interest" description="Disordered" evidence="1">
    <location>
        <begin position="117"/>
        <end position="307"/>
    </location>
</feature>
<evidence type="ECO:0000313" key="2">
    <source>
        <dbReference type="EMBL" id="OZJ02378.1"/>
    </source>
</evidence>
<dbReference type="OrthoDB" id="2416617at2759"/>
<protein>
    <recommendedName>
        <fullName evidence="4">NET domain-containing protein</fullName>
    </recommendedName>
</protein>
<feature type="region of interest" description="Disordered" evidence="1">
    <location>
        <begin position="81"/>
        <end position="102"/>
    </location>
</feature>
<reference evidence="2 3" key="1">
    <citation type="journal article" date="2017" name="Mycologia">
        <title>Bifiguratus adelaidae, gen. et sp. nov., a new member of Mucoromycotina in endophytic and soil-dwelling habitats.</title>
        <authorList>
            <person name="Torres-Cruz T.J."/>
            <person name="Billingsley Tobias T.L."/>
            <person name="Almatruk M."/>
            <person name="Hesse C."/>
            <person name="Kuske C.R."/>
            <person name="Desiro A."/>
            <person name="Benucci G.M."/>
            <person name="Bonito G."/>
            <person name="Stajich J.E."/>
            <person name="Dunlap C."/>
            <person name="Arnold A.E."/>
            <person name="Porras-Alfaro A."/>
        </authorList>
    </citation>
    <scope>NUCLEOTIDE SEQUENCE [LARGE SCALE GENOMIC DNA]</scope>
    <source>
        <strain evidence="2 3">AZ0501</strain>
    </source>
</reference>
<feature type="region of interest" description="Disordered" evidence="1">
    <location>
        <begin position="382"/>
        <end position="479"/>
    </location>
</feature>
<feature type="compositionally biased region" description="Basic residues" evidence="1">
    <location>
        <begin position="403"/>
        <end position="414"/>
    </location>
</feature>
<feature type="compositionally biased region" description="Basic and acidic residues" evidence="1">
    <location>
        <begin position="268"/>
        <end position="287"/>
    </location>
</feature>
<name>A0A261XVL7_9FUNG</name>
<dbReference type="EMBL" id="MVBO01000158">
    <property type="protein sequence ID" value="OZJ02378.1"/>
    <property type="molecule type" value="Genomic_DNA"/>
</dbReference>
<sequence>METEDLDEEVEHLLRYGDLYQQDWIGTHDKGGLDTMGDGGTSLDRDIARPLKIQDLLGEDELYDGMYDEMTYDISAPLSVATPTTEQSSPETGNRVEEPLADPNAGQLESILQQLAERTRQQDTKTENEWTVRPIHHSSLQEPNGIIEPTTDSAKAAQTASSNRCPSRSQDFIVTDSPSHSSTVNTSRGFGLNGKAKKTLPKRERQPVVDTDPSASSASSSSDSSDSSSSSSSDSDSDSSSGNESSDSRKHKKQGAKRQARKSRPSTAHHEQHDTSSDEDDAKDKRQSQRGHSYSRHPNLASLPLPINRRKLEDEIIDKISNANLPQDKLEGIITIIGMADPRQEDMGSAGEIEVDLSILQIGDLQKISQYISECLQETTIDASKPKARGPRTRPGIDTASSKRSKATKRRRRKISDAETSDEDEVFYEPAQPSPSGRRKREARKRVSKAKDESAYHPTVSGHAHHTSTPNVAERPKRRAAVHKRRLLEEMLEGPSDDSDFEESIYIIQEPVPSPLPKIKLPKVIRTHVSGVESPFKAEEKIVCKYGDEEDEDDLEIDILD</sequence>
<feature type="compositionally biased region" description="Basic residues" evidence="1">
    <location>
        <begin position="249"/>
        <end position="264"/>
    </location>
</feature>
<evidence type="ECO:0008006" key="4">
    <source>
        <dbReference type="Google" id="ProtNLM"/>
    </source>
</evidence>
<feature type="compositionally biased region" description="Polar residues" evidence="1">
    <location>
        <begin position="150"/>
        <end position="188"/>
    </location>
</feature>
<evidence type="ECO:0000256" key="1">
    <source>
        <dbReference type="SAM" id="MobiDB-lite"/>
    </source>
</evidence>
<gene>
    <name evidence="2" type="ORF">BZG36_04440</name>
</gene>
<feature type="compositionally biased region" description="Basic residues" evidence="1">
    <location>
        <begin position="437"/>
        <end position="448"/>
    </location>
</feature>
<comment type="caution">
    <text evidence="2">The sequence shown here is derived from an EMBL/GenBank/DDBJ whole genome shotgun (WGS) entry which is preliminary data.</text>
</comment>
<evidence type="ECO:0000313" key="3">
    <source>
        <dbReference type="Proteomes" id="UP000242875"/>
    </source>
</evidence>
<keyword evidence="3" id="KW-1185">Reference proteome</keyword>
<dbReference type="Proteomes" id="UP000242875">
    <property type="component" value="Unassembled WGS sequence"/>
</dbReference>
<feature type="compositionally biased region" description="Low complexity" evidence="1">
    <location>
        <begin position="214"/>
        <end position="245"/>
    </location>
</feature>